<dbReference type="STRING" id="765912.Thimo_3592"/>
<dbReference type="InterPro" id="IPR016181">
    <property type="entry name" value="Acyl_CoA_acyltransferase"/>
</dbReference>
<keyword evidence="3" id="KW-1185">Reference proteome</keyword>
<organism evidence="2 3">
    <name type="scientific">Thioflavicoccus mobilis 8321</name>
    <dbReference type="NCBI Taxonomy" id="765912"/>
    <lineage>
        <taxon>Bacteria</taxon>
        <taxon>Pseudomonadati</taxon>
        <taxon>Pseudomonadota</taxon>
        <taxon>Gammaproteobacteria</taxon>
        <taxon>Chromatiales</taxon>
        <taxon>Chromatiaceae</taxon>
        <taxon>Thioflavicoccus</taxon>
    </lineage>
</organism>
<dbReference type="GO" id="GO:0016747">
    <property type="term" value="F:acyltransferase activity, transferring groups other than amino-acyl groups"/>
    <property type="evidence" value="ECO:0007669"/>
    <property type="project" value="InterPro"/>
</dbReference>
<proteinExistence type="predicted"/>
<reference evidence="2 3" key="1">
    <citation type="submission" date="2011-09" db="EMBL/GenBank/DDBJ databases">
        <title>Complete sequence of chromosome of Thioflavicoccus mobilis 8321.</title>
        <authorList>
            <consortium name="US DOE Joint Genome Institute"/>
            <person name="Lucas S."/>
            <person name="Han J."/>
            <person name="Lapidus A."/>
            <person name="Cheng J.-F."/>
            <person name="Goodwin L."/>
            <person name="Pitluck S."/>
            <person name="Peters L."/>
            <person name="Ovchinnikova G."/>
            <person name="Lu M."/>
            <person name="Detter J.C."/>
            <person name="Han C."/>
            <person name="Tapia R."/>
            <person name="Land M."/>
            <person name="Hauser L."/>
            <person name="Kyrpides N."/>
            <person name="Ivanova N."/>
            <person name="Pagani I."/>
            <person name="Vogl K."/>
            <person name="Liu Z."/>
            <person name="Imhoff J."/>
            <person name="Thiel V."/>
            <person name="Frigaard N.-U."/>
            <person name="Bryant D."/>
            <person name="Woyke T."/>
        </authorList>
    </citation>
    <scope>NUCLEOTIDE SEQUENCE [LARGE SCALE GENOMIC DNA]</scope>
    <source>
        <strain evidence="2 3">8321</strain>
    </source>
</reference>
<evidence type="ECO:0000313" key="3">
    <source>
        <dbReference type="Proteomes" id="UP000010816"/>
    </source>
</evidence>
<accession>L0GZR5</accession>
<sequence>MLPGASNLPNGLGLRPARPSDQPFLAALYSSTRADLRLIDGEQELVESIIDMQFRAQTMGYGQQFPNAMYFIVEKLNERIGKATIDFGSSAVHVVDIAFIPIARGRGYGATVLQAIQQIAGQLKAPMLLSVKKDNLPARRLYQKMGFQLEQSGAAHDQLVWYPDQKAMQEY</sequence>
<name>L0GZR5_9GAMM</name>
<dbReference type="EMBL" id="CP003051">
    <property type="protein sequence ID" value="AGA92248.1"/>
    <property type="molecule type" value="Genomic_DNA"/>
</dbReference>
<dbReference type="PATRIC" id="fig|765912.4.peg.3513"/>
<dbReference type="Gene3D" id="3.40.630.30">
    <property type="match status" value="1"/>
</dbReference>
<dbReference type="AlphaFoldDB" id="L0GZR5"/>
<dbReference type="InterPro" id="IPR000182">
    <property type="entry name" value="GNAT_dom"/>
</dbReference>
<feature type="domain" description="N-acetyltransferase" evidence="1">
    <location>
        <begin position="12"/>
        <end position="169"/>
    </location>
</feature>
<dbReference type="Pfam" id="PF00583">
    <property type="entry name" value="Acetyltransf_1"/>
    <property type="match status" value="1"/>
</dbReference>
<dbReference type="SUPFAM" id="SSF55729">
    <property type="entry name" value="Acyl-CoA N-acyltransferases (Nat)"/>
    <property type="match status" value="1"/>
</dbReference>
<dbReference type="PROSITE" id="PS51186">
    <property type="entry name" value="GNAT"/>
    <property type="match status" value="1"/>
</dbReference>
<dbReference type="OrthoDB" id="9805924at2"/>
<dbReference type="KEGG" id="tmb:Thimo_3592"/>
<dbReference type="Proteomes" id="UP000010816">
    <property type="component" value="Chromosome"/>
</dbReference>
<keyword evidence="2" id="KW-0808">Transferase</keyword>
<gene>
    <name evidence="2" type="ORF">Thimo_3592</name>
</gene>
<dbReference type="eggNOG" id="COG0456">
    <property type="taxonomic scope" value="Bacteria"/>
</dbReference>
<dbReference type="RefSeq" id="WP_015282373.1">
    <property type="nucleotide sequence ID" value="NC_019940.1"/>
</dbReference>
<evidence type="ECO:0000259" key="1">
    <source>
        <dbReference type="PROSITE" id="PS51186"/>
    </source>
</evidence>
<evidence type="ECO:0000313" key="2">
    <source>
        <dbReference type="EMBL" id="AGA92248.1"/>
    </source>
</evidence>
<dbReference type="HOGENOM" id="CLU_013985_22_0_6"/>
<protein>
    <submittedName>
        <fullName evidence="2">Acetyltransferase</fullName>
    </submittedName>
</protein>